<evidence type="ECO:0008006" key="3">
    <source>
        <dbReference type="Google" id="ProtNLM"/>
    </source>
</evidence>
<dbReference type="GO" id="GO:0000935">
    <property type="term" value="C:division septum"/>
    <property type="evidence" value="ECO:0007669"/>
    <property type="project" value="TreeGrafter"/>
</dbReference>
<dbReference type="InterPro" id="IPR053060">
    <property type="entry name" value="Cytokinesis_Signaling_Reg"/>
</dbReference>
<dbReference type="AlphaFoldDB" id="A0A1E4RP04"/>
<accession>A0A1E4RP04</accession>
<reference evidence="2" key="1">
    <citation type="submission" date="2016-05" db="EMBL/GenBank/DDBJ databases">
        <title>Comparative genomics of biotechnologically important yeasts.</title>
        <authorList>
            <consortium name="DOE Joint Genome Institute"/>
            <person name="Riley R."/>
            <person name="Haridas S."/>
            <person name="Wolfe K.H."/>
            <person name="Lopes M.R."/>
            <person name="Hittinger C.T."/>
            <person name="Goker M."/>
            <person name="Salamov A."/>
            <person name="Wisecaver J."/>
            <person name="Long T.M."/>
            <person name="Aerts A.L."/>
            <person name="Barry K."/>
            <person name="Choi C."/>
            <person name="Clum A."/>
            <person name="Coughlan A.Y."/>
            <person name="Deshpande S."/>
            <person name="Douglass A.P."/>
            <person name="Hanson S.J."/>
            <person name="Klenk H.-P."/>
            <person name="Labutti K."/>
            <person name="Lapidus A."/>
            <person name="Lindquist E."/>
            <person name="Lipzen A."/>
            <person name="Meier-Kolthoff J.P."/>
            <person name="Ohm R.A."/>
            <person name="Otillar R.P."/>
            <person name="Pangilinan J."/>
            <person name="Peng Y."/>
            <person name="Rokas A."/>
            <person name="Rosa C.A."/>
            <person name="Scheuner C."/>
            <person name="Sibirny A.A."/>
            <person name="Slot J.C."/>
            <person name="Stielow J.B."/>
            <person name="Sun H."/>
            <person name="Kurtzman C.P."/>
            <person name="Blackwell M."/>
            <person name="Grigoriev I.V."/>
            <person name="Jeffries T.W."/>
        </authorList>
    </citation>
    <scope>NUCLEOTIDE SEQUENCE [LARGE SCALE GENOMIC DNA]</scope>
    <source>
        <strain evidence="2">NRRL Y-1933</strain>
    </source>
</reference>
<protein>
    <recommendedName>
        <fullName evidence="3">Arrestin C-terminal-like domain-containing protein</fullName>
    </recommendedName>
</protein>
<sequence length="461" mass="52643">MVQFASLTAINNSKTPCPVHASLKASSTSIVHGCPGVPRSIPRIETVIELRPANGIPFTCRSVGVELRTIQKVSVPSTIGSNDTFREYKIYEDPLIYAPPIGEFSQELLAIDIPILIPLPKDIISSGQFPHWNASTIHKLLVKITCGNSHIDELSYIESFPVVIKLYDTLPLYRQYNEPIIESRTSYDNQVIADISLPISSVGPKDELIVFTKIMTNALNYKINKRLRLKQLTMQVKEILECHEGGLPVRKEHKLYSNTQNFEDQLLNSSGISYEFHLDFPVENDYLQLYSPNNSNFSSSQTSQSRNNSIDEEVSHSTAYFYKNRNFDKISEGVPITHVQGFTTLGKLFSIKYETIIKVKLNHAKDMEIHLPFTVSTYDRISSDYLLKWIMKECQIAKMKFGKKLINKIALTHDYDNMVNLLRNFNKPPVVYRYTRQDWVRLGFNLEAFGNNDKSLVDYID</sequence>
<dbReference type="OrthoDB" id="4001642at2759"/>
<evidence type="ECO:0000313" key="1">
    <source>
        <dbReference type="EMBL" id="ODV68815.1"/>
    </source>
</evidence>
<organism evidence="1 2">
    <name type="scientific">Hyphopichia burtonii NRRL Y-1933</name>
    <dbReference type="NCBI Taxonomy" id="984485"/>
    <lineage>
        <taxon>Eukaryota</taxon>
        <taxon>Fungi</taxon>
        <taxon>Dikarya</taxon>
        <taxon>Ascomycota</taxon>
        <taxon>Saccharomycotina</taxon>
        <taxon>Pichiomycetes</taxon>
        <taxon>Debaryomycetaceae</taxon>
        <taxon>Hyphopichia</taxon>
    </lineage>
</organism>
<dbReference type="Proteomes" id="UP000095085">
    <property type="component" value="Unassembled WGS sequence"/>
</dbReference>
<dbReference type="PANTHER" id="PTHR36419">
    <property type="entry name" value="ARRESTIN FAMILY PROTEIN 1"/>
    <property type="match status" value="1"/>
</dbReference>
<evidence type="ECO:0000313" key="2">
    <source>
        <dbReference type="Proteomes" id="UP000095085"/>
    </source>
</evidence>
<name>A0A1E4RP04_9ASCO</name>
<proteinExistence type="predicted"/>
<keyword evidence="2" id="KW-1185">Reference proteome</keyword>
<dbReference type="GeneID" id="30994122"/>
<dbReference type="GO" id="GO:0000917">
    <property type="term" value="P:division septum assembly"/>
    <property type="evidence" value="ECO:0007669"/>
    <property type="project" value="TreeGrafter"/>
</dbReference>
<dbReference type="STRING" id="984485.A0A1E4RP04"/>
<dbReference type="PANTHER" id="PTHR36419:SF1">
    <property type="entry name" value="RHO1 GEF LOCALIZING PROTEIN 1"/>
    <property type="match status" value="1"/>
</dbReference>
<dbReference type="EMBL" id="KV454539">
    <property type="protein sequence ID" value="ODV68815.1"/>
    <property type="molecule type" value="Genomic_DNA"/>
</dbReference>
<dbReference type="RefSeq" id="XP_020077882.1">
    <property type="nucleotide sequence ID" value="XM_020219572.1"/>
</dbReference>
<gene>
    <name evidence="1" type="ORF">HYPBUDRAFT_135448</name>
</gene>